<sequence>MNLIELGENTDCEYDSEHQCAANTYPDCDRLVHCVAVQDQPTDQWQLHNLHFADAEEVELGDAEYEGELTYHSVIQVNFCPFCGDRLQA</sequence>
<evidence type="ECO:0000313" key="1">
    <source>
        <dbReference type="EMBL" id="MCY0967307.1"/>
    </source>
</evidence>
<gene>
    <name evidence="1" type="ORF">OUO13_19175</name>
</gene>
<dbReference type="EMBL" id="JAPNOA010000059">
    <property type="protein sequence ID" value="MCY0967307.1"/>
    <property type="molecule type" value="Genomic_DNA"/>
</dbReference>
<reference evidence="1" key="1">
    <citation type="submission" date="2022-11" db="EMBL/GenBank/DDBJ databases">
        <title>Parathalassolutuus dongxingensis gen. nov., sp. nov., a novel member of family Oceanospirillaceae isolated from a coastal shrimp pond in Guangxi, China.</title>
        <authorList>
            <person name="Chen H."/>
        </authorList>
    </citation>
    <scope>NUCLEOTIDE SEQUENCE</scope>
    <source>
        <strain evidence="1">G-43</strain>
    </source>
</reference>
<dbReference type="Proteomes" id="UP001150830">
    <property type="component" value="Unassembled WGS sequence"/>
</dbReference>
<evidence type="ECO:0000313" key="2">
    <source>
        <dbReference type="Proteomes" id="UP001150830"/>
    </source>
</evidence>
<protein>
    <submittedName>
        <fullName evidence="1">Uncharacterized protein</fullName>
    </submittedName>
</protein>
<dbReference type="AlphaFoldDB" id="A0A9X3EGT9"/>
<keyword evidence="2" id="KW-1185">Reference proteome</keyword>
<accession>A0A9X3EGT9</accession>
<organism evidence="1 2">
    <name type="scientific">Parathalassolituus penaei</name>
    <dbReference type="NCBI Taxonomy" id="2997323"/>
    <lineage>
        <taxon>Bacteria</taxon>
        <taxon>Pseudomonadati</taxon>
        <taxon>Pseudomonadota</taxon>
        <taxon>Gammaproteobacteria</taxon>
        <taxon>Oceanospirillales</taxon>
        <taxon>Oceanospirillaceae</taxon>
        <taxon>Parathalassolituus</taxon>
    </lineage>
</organism>
<comment type="caution">
    <text evidence="1">The sequence shown here is derived from an EMBL/GenBank/DDBJ whole genome shotgun (WGS) entry which is preliminary data.</text>
</comment>
<proteinExistence type="predicted"/>
<name>A0A9X3EGT9_9GAMM</name>
<dbReference type="RefSeq" id="WP_283175509.1">
    <property type="nucleotide sequence ID" value="NZ_JAPNOA010000059.1"/>
</dbReference>